<feature type="transmembrane region" description="Helical" evidence="6">
    <location>
        <begin position="108"/>
        <end position="129"/>
    </location>
</feature>
<evidence type="ECO:0000256" key="4">
    <source>
        <dbReference type="ARBA" id="ARBA00022989"/>
    </source>
</evidence>
<keyword evidence="3 6" id="KW-0812">Transmembrane</keyword>
<accession>A0ABW3NGJ7</accession>
<evidence type="ECO:0000256" key="6">
    <source>
        <dbReference type="SAM" id="Phobius"/>
    </source>
</evidence>
<evidence type="ECO:0000256" key="5">
    <source>
        <dbReference type="ARBA" id="ARBA00023136"/>
    </source>
</evidence>
<evidence type="ECO:0000256" key="2">
    <source>
        <dbReference type="ARBA" id="ARBA00022475"/>
    </source>
</evidence>
<feature type="transmembrane region" description="Helical" evidence="6">
    <location>
        <begin position="43"/>
        <end position="66"/>
    </location>
</feature>
<keyword evidence="9" id="KW-1185">Reference proteome</keyword>
<evidence type="ECO:0000256" key="1">
    <source>
        <dbReference type="ARBA" id="ARBA00004651"/>
    </source>
</evidence>
<name>A0ABW3NGJ7_9BACI</name>
<evidence type="ECO:0000259" key="7">
    <source>
        <dbReference type="Pfam" id="PF10035"/>
    </source>
</evidence>
<dbReference type="RefSeq" id="WP_379591090.1">
    <property type="nucleotide sequence ID" value="NZ_JBHTKK010000004.1"/>
</dbReference>
<organism evidence="8 9">
    <name type="scientific">Oceanobacillus locisalsi</name>
    <dbReference type="NCBI Taxonomy" id="546107"/>
    <lineage>
        <taxon>Bacteria</taxon>
        <taxon>Bacillati</taxon>
        <taxon>Bacillota</taxon>
        <taxon>Bacilli</taxon>
        <taxon>Bacillales</taxon>
        <taxon>Bacillaceae</taxon>
        <taxon>Oceanobacillus</taxon>
    </lineage>
</organism>
<gene>
    <name evidence="8" type="ORF">ACFQ19_05340</name>
</gene>
<dbReference type="InterPro" id="IPR003740">
    <property type="entry name" value="YitT"/>
</dbReference>
<keyword evidence="5 6" id="KW-0472">Membrane</keyword>
<comment type="subcellular location">
    <subcellularLocation>
        <location evidence="1">Cell membrane</location>
        <topology evidence="1">Multi-pass membrane protein</topology>
    </subcellularLocation>
</comment>
<evidence type="ECO:0000313" key="8">
    <source>
        <dbReference type="EMBL" id="MFD1065441.1"/>
    </source>
</evidence>
<feature type="transmembrane region" description="Helical" evidence="6">
    <location>
        <begin position="150"/>
        <end position="173"/>
    </location>
</feature>
<dbReference type="PIRSF" id="PIRSF006483">
    <property type="entry name" value="Membrane_protein_YitT"/>
    <property type="match status" value="1"/>
</dbReference>
<dbReference type="EMBL" id="JBHTKK010000004">
    <property type="protein sequence ID" value="MFD1065441.1"/>
    <property type="molecule type" value="Genomic_DNA"/>
</dbReference>
<evidence type="ECO:0000313" key="9">
    <source>
        <dbReference type="Proteomes" id="UP001597041"/>
    </source>
</evidence>
<reference evidence="9" key="1">
    <citation type="journal article" date="2019" name="Int. J. Syst. Evol. Microbiol.">
        <title>The Global Catalogue of Microorganisms (GCM) 10K type strain sequencing project: providing services to taxonomists for standard genome sequencing and annotation.</title>
        <authorList>
            <consortium name="The Broad Institute Genomics Platform"/>
            <consortium name="The Broad Institute Genome Sequencing Center for Infectious Disease"/>
            <person name="Wu L."/>
            <person name="Ma J."/>
        </authorList>
    </citation>
    <scope>NUCLEOTIDE SEQUENCE [LARGE SCALE GENOMIC DNA]</scope>
    <source>
        <strain evidence="9">CCUG 56608</strain>
    </source>
</reference>
<protein>
    <submittedName>
        <fullName evidence="8">YitT family protein</fullName>
    </submittedName>
</protein>
<comment type="caution">
    <text evidence="8">The sequence shown here is derived from an EMBL/GenBank/DDBJ whole genome shotgun (WGS) entry which is preliminary data.</text>
</comment>
<dbReference type="Pfam" id="PF02588">
    <property type="entry name" value="YitT_membrane"/>
    <property type="match status" value="1"/>
</dbReference>
<dbReference type="PANTHER" id="PTHR33545">
    <property type="entry name" value="UPF0750 MEMBRANE PROTEIN YITT-RELATED"/>
    <property type="match status" value="1"/>
</dbReference>
<proteinExistence type="predicted"/>
<dbReference type="Pfam" id="PF10035">
    <property type="entry name" value="DUF2179"/>
    <property type="match status" value="1"/>
</dbReference>
<dbReference type="InterPro" id="IPR015867">
    <property type="entry name" value="N-reg_PII/ATP_PRibTrfase_C"/>
</dbReference>
<feature type="transmembrane region" description="Helical" evidence="6">
    <location>
        <begin position="12"/>
        <end position="31"/>
    </location>
</feature>
<dbReference type="InterPro" id="IPR019264">
    <property type="entry name" value="DUF2179"/>
</dbReference>
<dbReference type="Proteomes" id="UP001597041">
    <property type="component" value="Unassembled WGS sequence"/>
</dbReference>
<sequence>MRGVIIKLTKQIFFILTGTLLVALALTVFSMPNQISDGGVPGIALLLYFQFGLSPGIVTFISFIILQLISIKFLPRNVLIITTINVPLLSLFIFLTENIITEPLGDPLVAAIFAGLIGGVGLAFIIQAGSSTGGTSQIARLLAQKFEWNIILTTFLLDTVIVFAGIFVIGPLYTLYTVISLSVGKIASDYVIGGLDAKKAVTIVSQKYREIGKQVTKNMSSSATYFNGYGTFTDREQLILYVVVPNYRLIFLKRIIREVDPDAFIVVHNVKDVSGGTFFASPEPPVEGLMTDDFMYEAENDNQEADNETKN</sequence>
<dbReference type="Gene3D" id="3.30.70.120">
    <property type="match status" value="1"/>
</dbReference>
<keyword evidence="4 6" id="KW-1133">Transmembrane helix</keyword>
<dbReference type="PANTHER" id="PTHR33545:SF4">
    <property type="entry name" value="UPF0750 MEMBRANE PROTEIN YXKD"/>
    <property type="match status" value="1"/>
</dbReference>
<dbReference type="CDD" id="cd16380">
    <property type="entry name" value="YitT_C"/>
    <property type="match status" value="1"/>
</dbReference>
<dbReference type="InterPro" id="IPR051461">
    <property type="entry name" value="UPF0750_membrane"/>
</dbReference>
<evidence type="ECO:0000256" key="3">
    <source>
        <dbReference type="ARBA" id="ARBA00022692"/>
    </source>
</evidence>
<feature type="transmembrane region" description="Helical" evidence="6">
    <location>
        <begin position="78"/>
        <end position="96"/>
    </location>
</feature>
<keyword evidence="2" id="KW-1003">Cell membrane</keyword>
<feature type="domain" description="DUF2179" evidence="7">
    <location>
        <begin position="222"/>
        <end position="275"/>
    </location>
</feature>